<name>A0ABN9AJZ4_9NEOB</name>
<dbReference type="EMBL" id="CATNWA010000235">
    <property type="protein sequence ID" value="CAI9534912.1"/>
    <property type="molecule type" value="Genomic_DNA"/>
</dbReference>
<protein>
    <submittedName>
        <fullName evidence="1">Uncharacterized protein</fullName>
    </submittedName>
</protein>
<comment type="caution">
    <text evidence="1">The sequence shown here is derived from an EMBL/GenBank/DDBJ whole genome shotgun (WGS) entry which is preliminary data.</text>
</comment>
<proteinExistence type="predicted"/>
<sequence>MELRDVFSKYIYDKCPAVAAVGPVEQFPDYNCICSAMYWLRF</sequence>
<keyword evidence="2" id="KW-1185">Reference proteome</keyword>
<evidence type="ECO:0000313" key="2">
    <source>
        <dbReference type="Proteomes" id="UP001162483"/>
    </source>
</evidence>
<organism evidence="1 2">
    <name type="scientific">Staurois parvus</name>
    <dbReference type="NCBI Taxonomy" id="386267"/>
    <lineage>
        <taxon>Eukaryota</taxon>
        <taxon>Metazoa</taxon>
        <taxon>Chordata</taxon>
        <taxon>Craniata</taxon>
        <taxon>Vertebrata</taxon>
        <taxon>Euteleostomi</taxon>
        <taxon>Amphibia</taxon>
        <taxon>Batrachia</taxon>
        <taxon>Anura</taxon>
        <taxon>Neobatrachia</taxon>
        <taxon>Ranoidea</taxon>
        <taxon>Ranidae</taxon>
        <taxon>Staurois</taxon>
    </lineage>
</organism>
<gene>
    <name evidence="1" type="ORF">SPARVUS_LOCUS742188</name>
</gene>
<evidence type="ECO:0000313" key="1">
    <source>
        <dbReference type="EMBL" id="CAI9534912.1"/>
    </source>
</evidence>
<dbReference type="Proteomes" id="UP001162483">
    <property type="component" value="Unassembled WGS sequence"/>
</dbReference>
<accession>A0ABN9AJZ4</accession>
<reference evidence="1" key="1">
    <citation type="submission" date="2023-05" db="EMBL/GenBank/DDBJ databases">
        <authorList>
            <person name="Stuckert A."/>
        </authorList>
    </citation>
    <scope>NUCLEOTIDE SEQUENCE</scope>
</reference>
<dbReference type="Gene3D" id="3.30.830.10">
    <property type="entry name" value="Metalloenzyme, LuxS/M16 peptidase-like"/>
    <property type="match status" value="1"/>
</dbReference>